<protein>
    <submittedName>
        <fullName evidence="1">Uncharacterized protein</fullName>
    </submittedName>
</protein>
<accession>A0A0H5RXE1</accession>
<keyword evidence="2" id="KW-1185">Reference proteome</keyword>
<name>A0A0H5RXE1_9MYCO</name>
<gene>
    <name evidence="1" type="ORF">BN2156_00221</name>
</gene>
<reference evidence="2" key="1">
    <citation type="submission" date="2015-07" db="EMBL/GenBank/DDBJ databases">
        <authorList>
            <person name="Urmite Genomes"/>
        </authorList>
    </citation>
    <scope>NUCLEOTIDE SEQUENCE [LARGE SCALE GENOMIC DNA]</scope>
    <source>
        <strain evidence="2">type strain: ATCC 49404</strain>
    </source>
</reference>
<evidence type="ECO:0000313" key="2">
    <source>
        <dbReference type="Proteomes" id="UP000199147"/>
    </source>
</evidence>
<dbReference type="STRING" id="146018.BN2156_00221"/>
<proteinExistence type="predicted"/>
<sequence length="67" mass="6516">MAYGFDMVVVGNRVVSTGASAGGGAGAFDGPASSLVLTGARGDVLVVVVVARDDAGFVRETGVSRSG</sequence>
<organism evidence="1 2">
    <name type="scientific">Mycolicibacterium neworleansense</name>
    <dbReference type="NCBI Taxonomy" id="146018"/>
    <lineage>
        <taxon>Bacteria</taxon>
        <taxon>Bacillati</taxon>
        <taxon>Actinomycetota</taxon>
        <taxon>Actinomycetes</taxon>
        <taxon>Mycobacteriales</taxon>
        <taxon>Mycobacteriaceae</taxon>
        <taxon>Mycolicibacterium</taxon>
    </lineage>
</organism>
<dbReference type="AlphaFoldDB" id="A0A0H5RXE1"/>
<dbReference type="Proteomes" id="UP000199147">
    <property type="component" value="Unassembled WGS sequence"/>
</dbReference>
<dbReference type="EMBL" id="CWKH01000001">
    <property type="protein sequence ID" value="CRZ13389.1"/>
    <property type="molecule type" value="Genomic_DNA"/>
</dbReference>
<evidence type="ECO:0000313" key="1">
    <source>
        <dbReference type="EMBL" id="CRZ13389.1"/>
    </source>
</evidence>